<comment type="caution">
    <text evidence="2">The sequence shown here is derived from an EMBL/GenBank/DDBJ whole genome shotgun (WGS) entry which is preliminary data.</text>
</comment>
<dbReference type="EMBL" id="AYSV01000022">
    <property type="protein sequence ID" value="ETD72735.1"/>
    <property type="molecule type" value="Genomic_DNA"/>
</dbReference>
<dbReference type="OrthoDB" id="9768354at2"/>
<proteinExistence type="predicted"/>
<organism evidence="2 3">
    <name type="scientific">Pelistega indica</name>
    <dbReference type="NCBI Taxonomy" id="1414851"/>
    <lineage>
        <taxon>Bacteria</taxon>
        <taxon>Pseudomonadati</taxon>
        <taxon>Pseudomonadota</taxon>
        <taxon>Betaproteobacteria</taxon>
        <taxon>Burkholderiales</taxon>
        <taxon>Alcaligenaceae</taxon>
        <taxon>Pelistega</taxon>
    </lineage>
</organism>
<name>V8G8J1_9BURK</name>
<evidence type="ECO:0000259" key="1">
    <source>
        <dbReference type="Pfam" id="PF04326"/>
    </source>
</evidence>
<accession>V8G8J1</accession>
<dbReference type="Pfam" id="PF13749">
    <property type="entry name" value="HATPase_c_4"/>
    <property type="match status" value="1"/>
</dbReference>
<dbReference type="Gene3D" id="3.30.950.30">
    <property type="entry name" value="Schlafen, AAA domain"/>
    <property type="match status" value="1"/>
</dbReference>
<protein>
    <submittedName>
        <fullName evidence="2">ATPase AAA</fullName>
    </submittedName>
</protein>
<dbReference type="InterPro" id="IPR038461">
    <property type="entry name" value="Schlafen_AlbA_2_dom_sf"/>
</dbReference>
<keyword evidence="3" id="KW-1185">Reference proteome</keyword>
<dbReference type="Gene3D" id="3.30.565.60">
    <property type="match status" value="1"/>
</dbReference>
<dbReference type="PANTHER" id="PTHR30595:SF6">
    <property type="entry name" value="SCHLAFEN ALBA-2 DOMAIN-CONTAINING PROTEIN"/>
    <property type="match status" value="1"/>
</dbReference>
<dbReference type="PANTHER" id="PTHR30595">
    <property type="entry name" value="GLPR-RELATED TRANSCRIPTIONAL REPRESSOR"/>
    <property type="match status" value="1"/>
</dbReference>
<dbReference type="RefSeq" id="WP_023949529.1">
    <property type="nucleotide sequence ID" value="NZ_AYSV01000022.1"/>
</dbReference>
<gene>
    <name evidence="2" type="ORF">V757_02415</name>
</gene>
<feature type="domain" description="Schlafen AlbA-2" evidence="1">
    <location>
        <begin position="22"/>
        <end position="150"/>
    </location>
</feature>
<dbReference type="Proteomes" id="UP000018766">
    <property type="component" value="Unassembled WGS sequence"/>
</dbReference>
<reference evidence="2 3" key="1">
    <citation type="submission" date="2013-11" db="EMBL/GenBank/DDBJ databases">
        <title>Genomic analysis of Pelistega sp. HM-7.</title>
        <authorList>
            <person name="Kumbhare S.V."/>
            <person name="Shetty S.A."/>
            <person name="Sharma O."/>
            <person name="Dhotre D.P."/>
        </authorList>
    </citation>
    <scope>NUCLEOTIDE SEQUENCE [LARGE SCALE GENOMIC DNA]</scope>
    <source>
        <strain evidence="2 3">HM-7</strain>
    </source>
</reference>
<dbReference type="InterPro" id="IPR038475">
    <property type="entry name" value="RecG_C_sf"/>
</dbReference>
<dbReference type="Pfam" id="PF04326">
    <property type="entry name" value="SLFN_AlbA_2"/>
    <property type="match status" value="1"/>
</dbReference>
<dbReference type="AlphaFoldDB" id="V8G8J1"/>
<dbReference type="InterPro" id="IPR007421">
    <property type="entry name" value="Schlafen_AlbA_2_dom"/>
</dbReference>
<dbReference type="PATRIC" id="fig|1414851.3.peg.495"/>
<evidence type="ECO:0000313" key="3">
    <source>
        <dbReference type="Proteomes" id="UP000018766"/>
    </source>
</evidence>
<sequence>MPNRIKQLLHAVSEMDLEILRESIDIECKLAQGIDGKGSLPRSLWDSYSAFANTSGGIIVLGVKELRDGSFEIHGVENLESIKQDFFNTVNNPQKVSVNLVSDSDLVEKQIDGKTVLFIGIQRASREEQPVYLHDNPNHAFIRQHEGDYRIQKHLLSRMFADKALDCFDDVVLPYRDLSHLDTETLRRYRHLFTVFNPSHITHHATDEDFLKHIGGIRFDKETGKTGLTKAALLMFGQARFINEEFPYYFLDYREVDEQRNERWIDRIVPDLSWSGNLFDFYARVVAKLTADLKVPFTLKDNFRVEDSPVHEALREALANTLVHADYSDRSAILIIKSPSRFVFRNPGRMRTPIDLAYKGNHADCRNRTLQQMFRFIRIGEQAGSGIPKILTCWKSQNWQAPIIKEFNIPTFHTELTLNMVDFLSQQVTEALATALGTDFQSLPPDERRIITLCSISNGIDHASLLNSLDCHPADLSKMLHKLTKQNFLHSTGGRYAAYTLSNHIHKKLMSSYRSLIGHNDSLIGHNDSLIGHNDSLIGHNDSLIGHNALLMRYKNLTIVEDLSSISKEKLDNFAEIASKSQEKARLTVSDMHSTILELCKEDFLTLNVLAQLLNRNADTLRKHHLTILVENGQLELAYPDHPRHKKQAYKTKPTQ</sequence>
<evidence type="ECO:0000313" key="2">
    <source>
        <dbReference type="EMBL" id="ETD72735.1"/>
    </source>
</evidence>